<dbReference type="Proteomes" id="UP001302274">
    <property type="component" value="Unassembled WGS sequence"/>
</dbReference>
<evidence type="ECO:0000256" key="1">
    <source>
        <dbReference type="ARBA" id="ARBA00007689"/>
    </source>
</evidence>
<dbReference type="PANTHER" id="PTHR37828:SF1">
    <property type="entry name" value="YCII-RELATED DOMAIN-CONTAINING PROTEIN"/>
    <property type="match status" value="1"/>
</dbReference>
<sequence>MFIIELTYKKAMSEADKFLEAHRTFLDDQYANGTFIASGPKNPRDGGVILAREMERSELDKIIALDPFFIEGISEFKITDFAVTKRSATFNY</sequence>
<dbReference type="PANTHER" id="PTHR37828">
    <property type="entry name" value="GSR2449 PROTEIN"/>
    <property type="match status" value="1"/>
</dbReference>
<gene>
    <name evidence="3" type="ORF">SHI21_01150</name>
</gene>
<organism evidence="3 4">
    <name type="scientific">Bacteriovorax antarcticus</name>
    <dbReference type="NCBI Taxonomy" id="3088717"/>
    <lineage>
        <taxon>Bacteria</taxon>
        <taxon>Pseudomonadati</taxon>
        <taxon>Bdellovibrionota</taxon>
        <taxon>Bacteriovoracia</taxon>
        <taxon>Bacteriovoracales</taxon>
        <taxon>Bacteriovoracaceae</taxon>
        <taxon>Bacteriovorax</taxon>
    </lineage>
</organism>
<evidence type="ECO:0000313" key="4">
    <source>
        <dbReference type="Proteomes" id="UP001302274"/>
    </source>
</evidence>
<dbReference type="InterPro" id="IPR011008">
    <property type="entry name" value="Dimeric_a/b-barrel"/>
</dbReference>
<dbReference type="SUPFAM" id="SSF54909">
    <property type="entry name" value="Dimeric alpha+beta barrel"/>
    <property type="match status" value="1"/>
</dbReference>
<dbReference type="InterPro" id="IPR005545">
    <property type="entry name" value="YCII"/>
</dbReference>
<dbReference type="EMBL" id="JAYGJQ010000001">
    <property type="protein sequence ID" value="MEA9354788.1"/>
    <property type="molecule type" value="Genomic_DNA"/>
</dbReference>
<protein>
    <submittedName>
        <fullName evidence="3">YciI family protein</fullName>
    </submittedName>
</protein>
<dbReference type="Pfam" id="PF03795">
    <property type="entry name" value="YCII"/>
    <property type="match status" value="1"/>
</dbReference>
<proteinExistence type="inferred from homology"/>
<evidence type="ECO:0000313" key="3">
    <source>
        <dbReference type="EMBL" id="MEA9354788.1"/>
    </source>
</evidence>
<reference evidence="3 4" key="1">
    <citation type="submission" date="2023-11" db="EMBL/GenBank/DDBJ databases">
        <title>A Novel Polar Bacteriovorax (B. antarcticus) Isolated from the Biocrust in Antarctica.</title>
        <authorList>
            <person name="Mun W."/>
            <person name="Choi S.Y."/>
            <person name="Mitchell R.J."/>
        </authorList>
    </citation>
    <scope>NUCLEOTIDE SEQUENCE [LARGE SCALE GENOMIC DNA]</scope>
    <source>
        <strain evidence="3 4">PP10</strain>
    </source>
</reference>
<dbReference type="RefSeq" id="WP_323574276.1">
    <property type="nucleotide sequence ID" value="NZ_JAYGJQ010000001.1"/>
</dbReference>
<evidence type="ECO:0000259" key="2">
    <source>
        <dbReference type="Pfam" id="PF03795"/>
    </source>
</evidence>
<keyword evidence="4" id="KW-1185">Reference proteome</keyword>
<comment type="similarity">
    <text evidence="1">Belongs to the YciI family.</text>
</comment>
<comment type="caution">
    <text evidence="3">The sequence shown here is derived from an EMBL/GenBank/DDBJ whole genome shotgun (WGS) entry which is preliminary data.</text>
</comment>
<accession>A0ABU5VQU0</accession>
<name>A0ABU5VQU0_9BACT</name>
<feature type="domain" description="YCII-related" evidence="2">
    <location>
        <begin position="1"/>
        <end position="81"/>
    </location>
</feature>